<dbReference type="GeneID" id="81379182"/>
<dbReference type="EMBL" id="JAPQKT010000001">
    <property type="protein sequence ID" value="KAJ5242768.1"/>
    <property type="molecule type" value="Genomic_DNA"/>
</dbReference>
<name>A0A9W9TVJ2_PENCI</name>
<dbReference type="AlphaFoldDB" id="A0A9W9TVJ2"/>
<evidence type="ECO:0000313" key="1">
    <source>
        <dbReference type="EMBL" id="KAJ5242768.1"/>
    </source>
</evidence>
<accession>A0A9W9TVJ2</accession>
<comment type="caution">
    <text evidence="1">The sequence shown here is derived from an EMBL/GenBank/DDBJ whole genome shotgun (WGS) entry which is preliminary data.</text>
</comment>
<dbReference type="RefSeq" id="XP_056505772.1">
    <property type="nucleotide sequence ID" value="XM_056640015.1"/>
</dbReference>
<reference evidence="1" key="2">
    <citation type="journal article" date="2023" name="IMA Fungus">
        <title>Comparative genomic study of the Penicillium genus elucidates a diverse pangenome and 15 lateral gene transfer events.</title>
        <authorList>
            <person name="Petersen C."/>
            <person name="Sorensen T."/>
            <person name="Nielsen M.R."/>
            <person name="Sondergaard T.E."/>
            <person name="Sorensen J.L."/>
            <person name="Fitzpatrick D.A."/>
            <person name="Frisvad J.C."/>
            <person name="Nielsen K.L."/>
        </authorList>
    </citation>
    <scope>NUCLEOTIDE SEQUENCE</scope>
    <source>
        <strain evidence="1">IBT 23319</strain>
    </source>
</reference>
<evidence type="ECO:0000313" key="2">
    <source>
        <dbReference type="Proteomes" id="UP001147733"/>
    </source>
</evidence>
<gene>
    <name evidence="1" type="ORF">N7469_001095</name>
</gene>
<dbReference type="Proteomes" id="UP001147733">
    <property type="component" value="Unassembled WGS sequence"/>
</dbReference>
<protein>
    <submittedName>
        <fullName evidence="1">Uncharacterized protein</fullName>
    </submittedName>
</protein>
<organism evidence="1 2">
    <name type="scientific">Penicillium citrinum</name>
    <dbReference type="NCBI Taxonomy" id="5077"/>
    <lineage>
        <taxon>Eukaryota</taxon>
        <taxon>Fungi</taxon>
        <taxon>Dikarya</taxon>
        <taxon>Ascomycota</taxon>
        <taxon>Pezizomycotina</taxon>
        <taxon>Eurotiomycetes</taxon>
        <taxon>Eurotiomycetidae</taxon>
        <taxon>Eurotiales</taxon>
        <taxon>Aspergillaceae</taxon>
        <taxon>Penicillium</taxon>
    </lineage>
</organism>
<reference evidence="1" key="1">
    <citation type="submission" date="2022-11" db="EMBL/GenBank/DDBJ databases">
        <authorList>
            <person name="Petersen C."/>
        </authorList>
    </citation>
    <scope>NUCLEOTIDE SEQUENCE</scope>
    <source>
        <strain evidence="1">IBT 23319</strain>
    </source>
</reference>
<keyword evidence="2" id="KW-1185">Reference proteome</keyword>
<sequence length="113" mass="12364">MSSSIPATDGYVNLSLLDGGSMTGLTSLMHAGSPPDQFRLYDWVFYAYNPKKDRHLVWDLGMAALEQRRISSIRSRGLLGKIGNNTTKRAGSPADYEKTCHNTIASRCGGIQV</sequence>
<dbReference type="OrthoDB" id="10250730at2759"/>
<proteinExistence type="predicted"/>